<evidence type="ECO:0000313" key="2">
    <source>
        <dbReference type="EMBL" id="NYD89203.1"/>
    </source>
</evidence>
<keyword evidence="3" id="KW-1185">Reference proteome</keyword>
<dbReference type="SUPFAM" id="SSF51735">
    <property type="entry name" value="NAD(P)-binding Rossmann-fold domains"/>
    <property type="match status" value="1"/>
</dbReference>
<dbReference type="Proteomes" id="UP000517753">
    <property type="component" value="Unassembled WGS sequence"/>
</dbReference>
<feature type="region of interest" description="Disordered" evidence="1">
    <location>
        <begin position="182"/>
        <end position="218"/>
    </location>
</feature>
<comment type="caution">
    <text evidence="2">The sequence shown here is derived from an EMBL/GenBank/DDBJ whole genome shotgun (WGS) entry which is preliminary data.</text>
</comment>
<dbReference type="RefSeq" id="WP_179507694.1">
    <property type="nucleotide sequence ID" value="NZ_JACCBY010000001.1"/>
</dbReference>
<gene>
    <name evidence="2" type="ORF">HD841_000972</name>
</gene>
<evidence type="ECO:0000313" key="3">
    <source>
        <dbReference type="Proteomes" id="UP000517753"/>
    </source>
</evidence>
<sequence length="218" mass="23385">MTRNVEKAEPFRALRAKVAVADVHDVQAMRNVFRTGKRLFLLNPPAVPATDTDHAEKETVRQLLAALDGSGLEMIVAQSTYGAQPGDQLGDLNTLYELEQGLAAQSIPYSIIRAAYYMSNWDMVAEPARQDGIVPTMSPANLTTRCRSSAARTISRTCDAMPWGSTTRVSTSCSGAVWSAAPGRSVRSWSKDRSSISASATRPTGRPATARSTPPASG</sequence>
<protein>
    <submittedName>
        <fullName evidence="2">Uncharacterized protein YbjT (DUF2867 family)</fullName>
    </submittedName>
</protein>
<organism evidence="2 3">
    <name type="scientific">Sphingomonas melonis</name>
    <dbReference type="NCBI Taxonomy" id="152682"/>
    <lineage>
        <taxon>Bacteria</taxon>
        <taxon>Pseudomonadati</taxon>
        <taxon>Pseudomonadota</taxon>
        <taxon>Alphaproteobacteria</taxon>
        <taxon>Sphingomonadales</taxon>
        <taxon>Sphingomonadaceae</taxon>
        <taxon>Sphingomonas</taxon>
    </lineage>
</organism>
<name>A0A7Y9FLB2_9SPHN</name>
<dbReference type="EMBL" id="JACCBY010000001">
    <property type="protein sequence ID" value="NYD89203.1"/>
    <property type="molecule type" value="Genomic_DNA"/>
</dbReference>
<dbReference type="Gene3D" id="3.90.25.10">
    <property type="entry name" value="UDP-galactose 4-epimerase, domain 1"/>
    <property type="match status" value="1"/>
</dbReference>
<dbReference type="AlphaFoldDB" id="A0A7Y9FLB2"/>
<proteinExistence type="predicted"/>
<accession>A0A7Y9FLB2</accession>
<reference evidence="2 3" key="1">
    <citation type="submission" date="2020-08" db="EMBL/GenBank/DDBJ databases">
        <title>The Agave Microbiome: Exploring the role of microbial communities in plant adaptations to desert environments.</title>
        <authorList>
            <person name="Partida-Martinez L.P."/>
        </authorList>
    </citation>
    <scope>NUCLEOTIDE SEQUENCE [LARGE SCALE GENOMIC DNA]</scope>
    <source>
        <strain evidence="2 3">AS2.3</strain>
    </source>
</reference>
<dbReference type="InterPro" id="IPR036291">
    <property type="entry name" value="NAD(P)-bd_dom_sf"/>
</dbReference>
<dbReference type="Gene3D" id="3.40.50.720">
    <property type="entry name" value="NAD(P)-binding Rossmann-like Domain"/>
    <property type="match status" value="1"/>
</dbReference>
<evidence type="ECO:0000256" key="1">
    <source>
        <dbReference type="SAM" id="MobiDB-lite"/>
    </source>
</evidence>